<accession>A0A7J6G1V3</accession>
<feature type="region of interest" description="Disordered" evidence="1">
    <location>
        <begin position="138"/>
        <end position="164"/>
    </location>
</feature>
<gene>
    <name evidence="2" type="ORF">F8388_022690</name>
</gene>
<comment type="caution">
    <text evidence="2">The sequence shown here is derived from an EMBL/GenBank/DDBJ whole genome shotgun (WGS) entry which is preliminary data.</text>
</comment>
<evidence type="ECO:0000313" key="3">
    <source>
        <dbReference type="Proteomes" id="UP000525078"/>
    </source>
</evidence>
<name>A0A7J6G1V3_CANSA</name>
<evidence type="ECO:0000313" key="2">
    <source>
        <dbReference type="EMBL" id="KAF4376974.1"/>
    </source>
</evidence>
<evidence type="ECO:0000256" key="1">
    <source>
        <dbReference type="SAM" id="MobiDB-lite"/>
    </source>
</evidence>
<organism evidence="2 3">
    <name type="scientific">Cannabis sativa</name>
    <name type="common">Hemp</name>
    <name type="synonym">Marijuana</name>
    <dbReference type="NCBI Taxonomy" id="3483"/>
    <lineage>
        <taxon>Eukaryota</taxon>
        <taxon>Viridiplantae</taxon>
        <taxon>Streptophyta</taxon>
        <taxon>Embryophyta</taxon>
        <taxon>Tracheophyta</taxon>
        <taxon>Spermatophyta</taxon>
        <taxon>Magnoliopsida</taxon>
        <taxon>eudicotyledons</taxon>
        <taxon>Gunneridae</taxon>
        <taxon>Pentapetalae</taxon>
        <taxon>rosids</taxon>
        <taxon>fabids</taxon>
        <taxon>Rosales</taxon>
        <taxon>Cannabaceae</taxon>
        <taxon>Cannabis</taxon>
    </lineage>
</organism>
<reference evidence="2 3" key="1">
    <citation type="journal article" date="2020" name="bioRxiv">
        <title>Sequence and annotation of 42 cannabis genomes reveals extensive copy number variation in cannabinoid synthesis and pathogen resistance genes.</title>
        <authorList>
            <person name="Mckernan K.J."/>
            <person name="Helbert Y."/>
            <person name="Kane L.T."/>
            <person name="Ebling H."/>
            <person name="Zhang L."/>
            <person name="Liu B."/>
            <person name="Eaton Z."/>
            <person name="Mclaughlin S."/>
            <person name="Kingan S."/>
            <person name="Baybayan P."/>
            <person name="Concepcion G."/>
            <person name="Jordan M."/>
            <person name="Riva A."/>
            <person name="Barbazuk W."/>
            <person name="Harkins T."/>
        </authorList>
    </citation>
    <scope>NUCLEOTIDE SEQUENCE [LARGE SCALE GENOMIC DNA]</scope>
    <source>
        <strain evidence="3">cv. Jamaican Lion 4</strain>
        <tissue evidence="2">Leaf</tissue>
    </source>
</reference>
<proteinExistence type="predicted"/>
<dbReference type="Proteomes" id="UP000525078">
    <property type="component" value="Unassembled WGS sequence"/>
</dbReference>
<dbReference type="EMBL" id="JAATIP010000083">
    <property type="protein sequence ID" value="KAF4376974.1"/>
    <property type="molecule type" value="Genomic_DNA"/>
</dbReference>
<sequence>MSSRNQQLSWRLIVFETHDSSLSQIYDHNSAYFNDQHQDLKVVTTFQAVSTNSGSEVDDSASIPRAHLTFSEFTGTHSIESSANEFAFSSCPMGSLSLVVTTQISEKAIINTSAIKEIYQQPEVLSFASVGHKFGMTQHRRNQTSPSQSLATVRYPKPQLQSIT</sequence>
<dbReference type="AlphaFoldDB" id="A0A7J6G1V3"/>
<protein>
    <submittedName>
        <fullName evidence="2">Uncharacterized protein</fullName>
    </submittedName>
</protein>